<sequence>MGLIRHLWNRFEHLVKEFAKFGTVGSVAFVIDVGISNLLFLGFDFGPLTSKTISVAIAATVAFLGNRFWTFRHRASQGLAKEYFMYFVLNAVGLLIALLVVGFTTYILKLTGPIAYNISANVIGLGLGTAFRFWSYKKWVFLPPDLPPVDPHTGLPERPKSS</sequence>
<keyword evidence="4 6" id="KW-1133">Transmembrane helix</keyword>
<dbReference type="Proteomes" id="UP001595699">
    <property type="component" value="Unassembled WGS sequence"/>
</dbReference>
<dbReference type="EMBL" id="JBHRZH010000009">
    <property type="protein sequence ID" value="MFC3761554.1"/>
    <property type="molecule type" value="Genomic_DNA"/>
</dbReference>
<accession>A0ABV7Y9S2</accession>
<keyword evidence="9" id="KW-1185">Reference proteome</keyword>
<feature type="domain" description="GtrA/DPMS transmembrane" evidence="7">
    <location>
        <begin position="20"/>
        <end position="141"/>
    </location>
</feature>
<dbReference type="PANTHER" id="PTHR38459:SF1">
    <property type="entry name" value="PROPHAGE BACTOPRENOL-LINKED GLUCOSE TRANSLOCASE HOMOLOG"/>
    <property type="match status" value="1"/>
</dbReference>
<protein>
    <submittedName>
        <fullName evidence="8">GtrA family protein</fullName>
    </submittedName>
</protein>
<comment type="subcellular location">
    <subcellularLocation>
        <location evidence="1">Membrane</location>
        <topology evidence="1">Multi-pass membrane protein</topology>
    </subcellularLocation>
</comment>
<feature type="transmembrane region" description="Helical" evidence="6">
    <location>
        <begin position="53"/>
        <end position="71"/>
    </location>
</feature>
<dbReference type="InterPro" id="IPR007267">
    <property type="entry name" value="GtrA_DPMS_TM"/>
</dbReference>
<reference evidence="9" key="1">
    <citation type="journal article" date="2019" name="Int. J. Syst. Evol. Microbiol.">
        <title>The Global Catalogue of Microorganisms (GCM) 10K type strain sequencing project: providing services to taxonomists for standard genome sequencing and annotation.</title>
        <authorList>
            <consortium name="The Broad Institute Genomics Platform"/>
            <consortium name="The Broad Institute Genome Sequencing Center for Infectious Disease"/>
            <person name="Wu L."/>
            <person name="Ma J."/>
        </authorList>
    </citation>
    <scope>NUCLEOTIDE SEQUENCE [LARGE SCALE GENOMIC DNA]</scope>
    <source>
        <strain evidence="9">CGMCC 4.7241</strain>
    </source>
</reference>
<evidence type="ECO:0000256" key="3">
    <source>
        <dbReference type="ARBA" id="ARBA00022692"/>
    </source>
</evidence>
<comment type="similarity">
    <text evidence="2">Belongs to the GtrA family.</text>
</comment>
<keyword evidence="3 6" id="KW-0812">Transmembrane</keyword>
<comment type="caution">
    <text evidence="8">The sequence shown here is derived from an EMBL/GenBank/DDBJ whole genome shotgun (WGS) entry which is preliminary data.</text>
</comment>
<evidence type="ECO:0000256" key="1">
    <source>
        <dbReference type="ARBA" id="ARBA00004141"/>
    </source>
</evidence>
<evidence type="ECO:0000256" key="6">
    <source>
        <dbReference type="SAM" id="Phobius"/>
    </source>
</evidence>
<evidence type="ECO:0000259" key="7">
    <source>
        <dbReference type="Pfam" id="PF04138"/>
    </source>
</evidence>
<evidence type="ECO:0000313" key="8">
    <source>
        <dbReference type="EMBL" id="MFC3761554.1"/>
    </source>
</evidence>
<proteinExistence type="inferred from homology"/>
<dbReference type="RefSeq" id="WP_205114046.1">
    <property type="nucleotide sequence ID" value="NZ_JAFBCM010000001.1"/>
</dbReference>
<feature type="transmembrane region" description="Helical" evidence="6">
    <location>
        <begin position="114"/>
        <end position="134"/>
    </location>
</feature>
<dbReference type="InterPro" id="IPR051401">
    <property type="entry name" value="GtrA_CellWall_Glycosyl"/>
</dbReference>
<gene>
    <name evidence="8" type="ORF">ACFOUW_11955</name>
</gene>
<keyword evidence="5 6" id="KW-0472">Membrane</keyword>
<dbReference type="Pfam" id="PF04138">
    <property type="entry name" value="GtrA_DPMS_TM"/>
    <property type="match status" value="1"/>
</dbReference>
<organism evidence="8 9">
    <name type="scientific">Tenggerimyces flavus</name>
    <dbReference type="NCBI Taxonomy" id="1708749"/>
    <lineage>
        <taxon>Bacteria</taxon>
        <taxon>Bacillati</taxon>
        <taxon>Actinomycetota</taxon>
        <taxon>Actinomycetes</taxon>
        <taxon>Propionibacteriales</taxon>
        <taxon>Nocardioidaceae</taxon>
        <taxon>Tenggerimyces</taxon>
    </lineage>
</organism>
<name>A0ABV7Y9S2_9ACTN</name>
<feature type="transmembrane region" description="Helical" evidence="6">
    <location>
        <begin position="21"/>
        <end position="41"/>
    </location>
</feature>
<feature type="transmembrane region" description="Helical" evidence="6">
    <location>
        <begin position="83"/>
        <end position="108"/>
    </location>
</feature>
<evidence type="ECO:0000256" key="2">
    <source>
        <dbReference type="ARBA" id="ARBA00009399"/>
    </source>
</evidence>
<evidence type="ECO:0000313" key="9">
    <source>
        <dbReference type="Proteomes" id="UP001595699"/>
    </source>
</evidence>
<evidence type="ECO:0000256" key="4">
    <source>
        <dbReference type="ARBA" id="ARBA00022989"/>
    </source>
</evidence>
<dbReference type="PANTHER" id="PTHR38459">
    <property type="entry name" value="PROPHAGE BACTOPRENOL-LINKED GLUCOSE TRANSLOCASE HOMOLOG"/>
    <property type="match status" value="1"/>
</dbReference>
<evidence type="ECO:0000256" key="5">
    <source>
        <dbReference type="ARBA" id="ARBA00023136"/>
    </source>
</evidence>